<dbReference type="EMBL" id="AP022869">
    <property type="protein sequence ID" value="BCB73426.1"/>
    <property type="molecule type" value="Genomic_DNA"/>
</dbReference>
<gene>
    <name evidence="1" type="ORF">HMEPL2_37770</name>
</gene>
<evidence type="ECO:0000313" key="1">
    <source>
        <dbReference type="EMBL" id="BCB73426.1"/>
    </source>
</evidence>
<proteinExistence type="predicted"/>
<name>A0A6F8XHY6_9GAMM</name>
<keyword evidence="2" id="KW-1185">Reference proteome</keyword>
<dbReference type="AlphaFoldDB" id="A0A6F8XHY6"/>
<dbReference type="Proteomes" id="UP000501053">
    <property type="component" value="Chromosome"/>
</dbReference>
<accession>A0A6F8XHY6</accession>
<sequence>MHVSISLRERYITDSSAADRRMVTAFVVWLLGRTLAGYAEACWVHMLKASGHCPLDM</sequence>
<organism evidence="1 2">
    <name type="scientific">Vreelandella aquamarina</name>
    <dbReference type="NCBI Taxonomy" id="77097"/>
    <lineage>
        <taxon>Bacteria</taxon>
        <taxon>Pseudomonadati</taxon>
        <taxon>Pseudomonadota</taxon>
        <taxon>Gammaproteobacteria</taxon>
        <taxon>Oceanospirillales</taxon>
        <taxon>Halomonadaceae</taxon>
        <taxon>Vreelandella</taxon>
    </lineage>
</organism>
<reference evidence="1 2" key="1">
    <citation type="submission" date="2020-03" db="EMBL/GenBank/DDBJ databases">
        <title>Complete Genome Sequence of Halomonas meridiana strain Eplume2, isolated from hydrothermal-plume in the north east Pacific Ocean.</title>
        <authorList>
            <person name="Kurihara Y."/>
            <person name="Kawai S."/>
            <person name="Sakai A."/>
            <person name="Galipon J."/>
            <person name="Arakawa K."/>
        </authorList>
    </citation>
    <scope>NUCLEOTIDE SEQUENCE [LARGE SCALE GENOMIC DNA]</scope>
    <source>
        <strain evidence="1 2">Eplume2</strain>
    </source>
</reference>
<evidence type="ECO:0000313" key="2">
    <source>
        <dbReference type="Proteomes" id="UP000501053"/>
    </source>
</evidence>
<protein>
    <submittedName>
        <fullName evidence="1">Uncharacterized protein</fullName>
    </submittedName>
</protein>